<dbReference type="PANTHER" id="PTHR38589">
    <property type="entry name" value="BLR0621 PROTEIN"/>
    <property type="match status" value="1"/>
</dbReference>
<evidence type="ECO:0000313" key="3">
    <source>
        <dbReference type="EMBL" id="HHI88925.1"/>
    </source>
</evidence>
<dbReference type="GO" id="GO:0008360">
    <property type="term" value="P:regulation of cell shape"/>
    <property type="evidence" value="ECO:0007669"/>
    <property type="project" value="UniProtKB-UniRule"/>
</dbReference>
<dbReference type="EMBL" id="DROP01000212">
    <property type="protein sequence ID" value="HHI88925.1"/>
    <property type="molecule type" value="Genomic_DNA"/>
</dbReference>
<protein>
    <recommendedName>
        <fullName evidence="2">L,D-TPase catalytic domain-containing protein</fullName>
    </recommendedName>
</protein>
<feature type="active site" description="Nucleophile" evidence="1">
    <location>
        <position position="143"/>
    </location>
</feature>
<sequence>MKILVNTQTQLLQAGGRDIRCAIGKNGCVPAAEGREGDGKTPLGCYPIRFGLYRPDRISLPATGLVFHALEPEDGWCDAPDDPAYNRFVRLPHAASAEKLWRESPVYDVIVVLGHNDNPPVPGLGSAIFLHIARDNYQPTEGCVAIAREDMLALLPGLTAHSRMDIV</sequence>
<dbReference type="GO" id="GO:0009252">
    <property type="term" value="P:peptidoglycan biosynthetic process"/>
    <property type="evidence" value="ECO:0007669"/>
    <property type="project" value="UniProtKB-KW"/>
</dbReference>
<keyword evidence="1" id="KW-0573">Peptidoglycan synthesis</keyword>
<keyword evidence="1" id="KW-0961">Cell wall biogenesis/degradation</keyword>
<organism evidence="3">
    <name type="scientific">Hellea balneolensis</name>
    <dbReference type="NCBI Taxonomy" id="287478"/>
    <lineage>
        <taxon>Bacteria</taxon>
        <taxon>Pseudomonadati</taxon>
        <taxon>Pseudomonadota</taxon>
        <taxon>Alphaproteobacteria</taxon>
        <taxon>Maricaulales</taxon>
        <taxon>Robiginitomaculaceae</taxon>
        <taxon>Hellea</taxon>
    </lineage>
</organism>
<dbReference type="GO" id="GO:0016740">
    <property type="term" value="F:transferase activity"/>
    <property type="evidence" value="ECO:0007669"/>
    <property type="project" value="InterPro"/>
</dbReference>
<feature type="active site" description="Proton donor/acceptor" evidence="1">
    <location>
        <position position="131"/>
    </location>
</feature>
<dbReference type="GO" id="GO:0071555">
    <property type="term" value="P:cell wall organization"/>
    <property type="evidence" value="ECO:0007669"/>
    <property type="project" value="UniProtKB-UniRule"/>
</dbReference>
<gene>
    <name evidence="3" type="ORF">ENK01_03135</name>
</gene>
<dbReference type="InterPro" id="IPR005490">
    <property type="entry name" value="LD_TPept_cat_dom"/>
</dbReference>
<dbReference type="PANTHER" id="PTHR38589:SF1">
    <property type="entry name" value="BLR0621 PROTEIN"/>
    <property type="match status" value="1"/>
</dbReference>
<dbReference type="AlphaFoldDB" id="A0A7V5NXE9"/>
<dbReference type="Pfam" id="PF03734">
    <property type="entry name" value="YkuD"/>
    <property type="match status" value="1"/>
</dbReference>
<proteinExistence type="predicted"/>
<evidence type="ECO:0000256" key="1">
    <source>
        <dbReference type="PROSITE-ProRule" id="PRU01373"/>
    </source>
</evidence>
<reference evidence="3" key="1">
    <citation type="journal article" date="2020" name="mSystems">
        <title>Genome- and Community-Level Interaction Insights into Carbon Utilization and Element Cycling Functions of Hydrothermarchaeota in Hydrothermal Sediment.</title>
        <authorList>
            <person name="Zhou Z."/>
            <person name="Liu Y."/>
            <person name="Xu W."/>
            <person name="Pan J."/>
            <person name="Luo Z.H."/>
            <person name="Li M."/>
        </authorList>
    </citation>
    <scope>NUCLEOTIDE SEQUENCE [LARGE SCALE GENOMIC DNA]</scope>
    <source>
        <strain evidence="3">HyVt-538</strain>
    </source>
</reference>
<name>A0A7V5NXE9_9PROT</name>
<keyword evidence="1" id="KW-0133">Cell shape</keyword>
<dbReference type="CDD" id="cd16913">
    <property type="entry name" value="YkuD_like"/>
    <property type="match status" value="1"/>
</dbReference>
<evidence type="ECO:0000259" key="2">
    <source>
        <dbReference type="PROSITE" id="PS52029"/>
    </source>
</evidence>
<accession>A0A7V5NXE9</accession>
<comment type="caution">
    <text evidence="3">The sequence shown here is derived from an EMBL/GenBank/DDBJ whole genome shotgun (WGS) entry which is preliminary data.</text>
</comment>
<dbReference type="PROSITE" id="PS52029">
    <property type="entry name" value="LD_TPASE"/>
    <property type="match status" value="1"/>
</dbReference>
<comment type="pathway">
    <text evidence="1">Cell wall biogenesis; peptidoglycan biosynthesis.</text>
</comment>
<feature type="domain" description="L,D-TPase catalytic" evidence="2">
    <location>
        <begin position="1"/>
        <end position="167"/>
    </location>
</feature>
<dbReference type="Proteomes" id="UP000885806">
    <property type="component" value="Unassembled WGS sequence"/>
</dbReference>